<feature type="signal peptide" evidence="2">
    <location>
        <begin position="1"/>
        <end position="21"/>
    </location>
</feature>
<dbReference type="InterPro" id="IPR050300">
    <property type="entry name" value="GDXG_lipolytic_enzyme"/>
</dbReference>
<dbReference type="InterPro" id="IPR029058">
    <property type="entry name" value="AB_hydrolase_fold"/>
</dbReference>
<dbReference type="STRING" id="1754192.A0A1Y1X230"/>
<organism evidence="4 5">
    <name type="scientific">Anaeromyces robustus</name>
    <dbReference type="NCBI Taxonomy" id="1754192"/>
    <lineage>
        <taxon>Eukaryota</taxon>
        <taxon>Fungi</taxon>
        <taxon>Fungi incertae sedis</taxon>
        <taxon>Chytridiomycota</taxon>
        <taxon>Chytridiomycota incertae sedis</taxon>
        <taxon>Neocallimastigomycetes</taxon>
        <taxon>Neocallimastigales</taxon>
        <taxon>Neocallimastigaceae</taxon>
        <taxon>Anaeromyces</taxon>
    </lineage>
</organism>
<evidence type="ECO:0000256" key="1">
    <source>
        <dbReference type="ARBA" id="ARBA00022801"/>
    </source>
</evidence>
<sequence>MKYINILFTFINLLFVLNVNAGLLSNLGSIFSNESNKGKDISFGTPRKLDVYYDEKGTDSNNLKPVVIWVHGGAWVEGDKGQYANFGKVLKENGYVGVVPDYVLFPFGKIDTMVNDIYSAIMWTRENIAKYGGDPSNITVSGHSAGAHLIALTVLKAALGYKNKGDYLEPLTFLKKLVLLNGPYDFDDYSLIKQLFNFPVSDGIVEEAITMLLNDKNISPTDLLKRFNNKSVGSLGIPKIVFFYTSEDIVVPPTSADGLISEIERTAPETDIRYIYLHNMNHNTLTHGVKNDEDEFKELYINLIQM</sequence>
<protein>
    <submittedName>
        <fullName evidence="4">Alpha/beta-hydrolase</fullName>
    </submittedName>
</protein>
<proteinExistence type="predicted"/>
<dbReference type="Gene3D" id="3.40.50.1820">
    <property type="entry name" value="alpha/beta hydrolase"/>
    <property type="match status" value="1"/>
</dbReference>
<dbReference type="OrthoDB" id="6495301at2759"/>
<reference evidence="4 5" key="2">
    <citation type="submission" date="2016-08" db="EMBL/GenBank/DDBJ databases">
        <title>Pervasive Adenine N6-methylation of Active Genes in Fungi.</title>
        <authorList>
            <consortium name="DOE Joint Genome Institute"/>
            <person name="Mondo S.J."/>
            <person name="Dannebaum R.O."/>
            <person name="Kuo R.C."/>
            <person name="Labutti K."/>
            <person name="Haridas S."/>
            <person name="Kuo A."/>
            <person name="Salamov A."/>
            <person name="Ahrendt S.R."/>
            <person name="Lipzen A."/>
            <person name="Sullivan W."/>
            <person name="Andreopoulos W.B."/>
            <person name="Clum A."/>
            <person name="Lindquist E."/>
            <person name="Daum C."/>
            <person name="Ramamoorthy G.K."/>
            <person name="Gryganskyi A."/>
            <person name="Culley D."/>
            <person name="Magnuson J.K."/>
            <person name="James T.Y."/>
            <person name="O'Malley M.A."/>
            <person name="Stajich J.E."/>
            <person name="Spatafora J.W."/>
            <person name="Visel A."/>
            <person name="Grigoriev I.V."/>
        </authorList>
    </citation>
    <scope>NUCLEOTIDE SEQUENCE [LARGE SCALE GENOMIC DNA]</scope>
    <source>
        <strain evidence="4 5">S4</strain>
    </source>
</reference>
<evidence type="ECO:0000313" key="4">
    <source>
        <dbReference type="EMBL" id="ORX79860.1"/>
    </source>
</evidence>
<comment type="caution">
    <text evidence="4">The sequence shown here is derived from an EMBL/GenBank/DDBJ whole genome shotgun (WGS) entry which is preliminary data.</text>
</comment>
<reference evidence="4 5" key="1">
    <citation type="submission" date="2016-08" db="EMBL/GenBank/DDBJ databases">
        <title>A Parts List for Fungal Cellulosomes Revealed by Comparative Genomics.</title>
        <authorList>
            <consortium name="DOE Joint Genome Institute"/>
            <person name="Haitjema C.H."/>
            <person name="Gilmore S.P."/>
            <person name="Henske J.K."/>
            <person name="Solomon K.V."/>
            <person name="De Groot R."/>
            <person name="Kuo A."/>
            <person name="Mondo S.J."/>
            <person name="Salamov A.A."/>
            <person name="Labutti K."/>
            <person name="Zhao Z."/>
            <person name="Chiniquy J."/>
            <person name="Barry K."/>
            <person name="Brewer H.M."/>
            <person name="Purvine S.O."/>
            <person name="Wright A.T."/>
            <person name="Boxma B."/>
            <person name="Van Alen T."/>
            <person name="Hackstein J.H."/>
            <person name="Baker S.E."/>
            <person name="Grigoriev I.V."/>
            <person name="O'Malley M.A."/>
        </authorList>
    </citation>
    <scope>NUCLEOTIDE SEQUENCE [LARGE SCALE GENOMIC DNA]</scope>
    <source>
        <strain evidence="4 5">S4</strain>
    </source>
</reference>
<dbReference type="InterPro" id="IPR049492">
    <property type="entry name" value="BD-FAE-like_dom"/>
</dbReference>
<evidence type="ECO:0000259" key="3">
    <source>
        <dbReference type="Pfam" id="PF20434"/>
    </source>
</evidence>
<dbReference type="Proteomes" id="UP000193944">
    <property type="component" value="Unassembled WGS sequence"/>
</dbReference>
<keyword evidence="2" id="KW-0732">Signal</keyword>
<gene>
    <name evidence="4" type="ORF">BCR32DRAFT_294189</name>
</gene>
<keyword evidence="5" id="KW-1185">Reference proteome</keyword>
<feature type="chain" id="PRO_5012305079" evidence="2">
    <location>
        <begin position="22"/>
        <end position="306"/>
    </location>
</feature>
<evidence type="ECO:0000313" key="5">
    <source>
        <dbReference type="Proteomes" id="UP000193944"/>
    </source>
</evidence>
<name>A0A1Y1X230_9FUNG</name>
<dbReference type="PANTHER" id="PTHR48081">
    <property type="entry name" value="AB HYDROLASE SUPERFAMILY PROTEIN C4A8.06C"/>
    <property type="match status" value="1"/>
</dbReference>
<dbReference type="PANTHER" id="PTHR48081:SF33">
    <property type="entry name" value="KYNURENINE FORMAMIDASE"/>
    <property type="match status" value="1"/>
</dbReference>
<feature type="domain" description="BD-FAE-like" evidence="3">
    <location>
        <begin position="49"/>
        <end position="259"/>
    </location>
</feature>
<dbReference type="GO" id="GO:0016787">
    <property type="term" value="F:hydrolase activity"/>
    <property type="evidence" value="ECO:0007669"/>
    <property type="project" value="UniProtKB-KW"/>
</dbReference>
<dbReference type="SUPFAM" id="SSF53474">
    <property type="entry name" value="alpha/beta-Hydrolases"/>
    <property type="match status" value="1"/>
</dbReference>
<accession>A0A1Y1X230</accession>
<evidence type="ECO:0000256" key="2">
    <source>
        <dbReference type="SAM" id="SignalP"/>
    </source>
</evidence>
<keyword evidence="1 4" id="KW-0378">Hydrolase</keyword>
<dbReference type="AlphaFoldDB" id="A0A1Y1X230"/>
<dbReference type="Pfam" id="PF20434">
    <property type="entry name" value="BD-FAE"/>
    <property type="match status" value="1"/>
</dbReference>
<dbReference type="EMBL" id="MCFG01000162">
    <property type="protein sequence ID" value="ORX79860.1"/>
    <property type="molecule type" value="Genomic_DNA"/>
</dbReference>